<accession>A0ACC0BHB8</accession>
<protein>
    <submittedName>
        <fullName evidence="1">Uncharacterized protein</fullName>
    </submittedName>
</protein>
<evidence type="ECO:0000313" key="2">
    <source>
        <dbReference type="Proteomes" id="UP001060085"/>
    </source>
</evidence>
<reference evidence="2" key="1">
    <citation type="journal article" date="2023" name="Nat. Plants">
        <title>Single-cell RNA sequencing provides a high-resolution roadmap for understanding the multicellular compartmentation of specialized metabolism.</title>
        <authorList>
            <person name="Sun S."/>
            <person name="Shen X."/>
            <person name="Li Y."/>
            <person name="Li Y."/>
            <person name="Wang S."/>
            <person name="Li R."/>
            <person name="Zhang H."/>
            <person name="Shen G."/>
            <person name="Guo B."/>
            <person name="Wei J."/>
            <person name="Xu J."/>
            <person name="St-Pierre B."/>
            <person name="Chen S."/>
            <person name="Sun C."/>
        </authorList>
    </citation>
    <scope>NUCLEOTIDE SEQUENCE [LARGE SCALE GENOMIC DNA]</scope>
</reference>
<dbReference type="Proteomes" id="UP001060085">
    <property type="component" value="Linkage Group LG03"/>
</dbReference>
<organism evidence="1 2">
    <name type="scientific">Catharanthus roseus</name>
    <name type="common">Madagascar periwinkle</name>
    <name type="synonym">Vinca rosea</name>
    <dbReference type="NCBI Taxonomy" id="4058"/>
    <lineage>
        <taxon>Eukaryota</taxon>
        <taxon>Viridiplantae</taxon>
        <taxon>Streptophyta</taxon>
        <taxon>Embryophyta</taxon>
        <taxon>Tracheophyta</taxon>
        <taxon>Spermatophyta</taxon>
        <taxon>Magnoliopsida</taxon>
        <taxon>eudicotyledons</taxon>
        <taxon>Gunneridae</taxon>
        <taxon>Pentapetalae</taxon>
        <taxon>asterids</taxon>
        <taxon>lamiids</taxon>
        <taxon>Gentianales</taxon>
        <taxon>Apocynaceae</taxon>
        <taxon>Rauvolfioideae</taxon>
        <taxon>Vinceae</taxon>
        <taxon>Catharanthinae</taxon>
        <taxon>Catharanthus</taxon>
    </lineage>
</organism>
<gene>
    <name evidence="1" type="ORF">M9H77_12416</name>
</gene>
<sequence>MVHYENLPPYCSSCSKLGPKAAVYQKKIPPVHDYLLTTHALNVATLPSLRRKNDNQTAPCAVSGVVASLPAVAAVPLVTIAHADAHVDATASVVDASTATATSPSSLEGINNVTVDENFGPVMATQIMEVQEYSDNGVEMALLATSGNDLGSASDSE</sequence>
<keyword evidence="2" id="KW-1185">Reference proteome</keyword>
<comment type="caution">
    <text evidence="1">The sequence shown here is derived from an EMBL/GenBank/DDBJ whole genome shotgun (WGS) entry which is preliminary data.</text>
</comment>
<name>A0ACC0BHB8_CATRO</name>
<dbReference type="EMBL" id="CM044703">
    <property type="protein sequence ID" value="KAI5672052.1"/>
    <property type="molecule type" value="Genomic_DNA"/>
</dbReference>
<evidence type="ECO:0000313" key="1">
    <source>
        <dbReference type="EMBL" id="KAI5672052.1"/>
    </source>
</evidence>
<proteinExistence type="predicted"/>